<dbReference type="PROSITE" id="PS51806">
    <property type="entry name" value="DOG1"/>
    <property type="match status" value="1"/>
</dbReference>
<dbReference type="InterPro" id="IPR051886">
    <property type="entry name" value="Seed_Dev/Stress_Resp_Reg"/>
</dbReference>
<gene>
    <name evidence="2" type="ORF">POM88_011140</name>
</gene>
<organism evidence="2 3">
    <name type="scientific">Heracleum sosnowskyi</name>
    <dbReference type="NCBI Taxonomy" id="360622"/>
    <lineage>
        <taxon>Eukaryota</taxon>
        <taxon>Viridiplantae</taxon>
        <taxon>Streptophyta</taxon>
        <taxon>Embryophyta</taxon>
        <taxon>Tracheophyta</taxon>
        <taxon>Spermatophyta</taxon>
        <taxon>Magnoliopsida</taxon>
        <taxon>eudicotyledons</taxon>
        <taxon>Gunneridae</taxon>
        <taxon>Pentapetalae</taxon>
        <taxon>asterids</taxon>
        <taxon>campanulids</taxon>
        <taxon>Apiales</taxon>
        <taxon>Apiaceae</taxon>
        <taxon>Apioideae</taxon>
        <taxon>apioid superclade</taxon>
        <taxon>Tordylieae</taxon>
        <taxon>Tordyliinae</taxon>
        <taxon>Heracleum</taxon>
    </lineage>
</organism>
<reference evidence="2" key="2">
    <citation type="submission" date="2023-05" db="EMBL/GenBank/DDBJ databases">
        <authorList>
            <person name="Schelkunov M.I."/>
        </authorList>
    </citation>
    <scope>NUCLEOTIDE SEQUENCE</scope>
    <source>
        <strain evidence="2">Hsosn_3</strain>
        <tissue evidence="2">Leaf</tissue>
    </source>
</reference>
<dbReference type="EMBL" id="JAUIZM010000003">
    <property type="protein sequence ID" value="KAK1392084.1"/>
    <property type="molecule type" value="Genomic_DNA"/>
</dbReference>
<dbReference type="InterPro" id="IPR025422">
    <property type="entry name" value="TGA_domain"/>
</dbReference>
<proteinExistence type="predicted"/>
<evidence type="ECO:0000259" key="1">
    <source>
        <dbReference type="PROSITE" id="PS51806"/>
    </source>
</evidence>
<name>A0AAD8IVR4_9APIA</name>
<dbReference type="GO" id="GO:0006351">
    <property type="term" value="P:DNA-templated transcription"/>
    <property type="evidence" value="ECO:0007669"/>
    <property type="project" value="InterPro"/>
</dbReference>
<protein>
    <submittedName>
        <fullName evidence="2">Transcription factor TGA2</fullName>
    </submittedName>
</protein>
<dbReference type="PANTHER" id="PTHR46354">
    <property type="entry name" value="DOG1 DOMAIN-CONTAINING PROTEIN"/>
    <property type="match status" value="1"/>
</dbReference>
<dbReference type="PANTHER" id="PTHR46354:SF4">
    <property type="entry name" value="PROTEIN DOG1-LIKE 3"/>
    <property type="match status" value="1"/>
</dbReference>
<sequence>MATSGQSSMDVVPQSGTFQNFLEKWTAQLRNDRVDLVSAIPDVSADHTGLIKRVMDHYEEYFRVKSYWAKQDVLLMFNPTWTSPLERAFSWIAGWRPILAIHLLYTLSGFQLGDLINEHGLNVPTDLIALSPVQVAQMDELHRRTVEEEKEISEEKGNVDMIVELDEERIESAFRKKEEGLERVLRQADELRLRTLKGIVEIVTPSQGVKFLVAAVDFQLGLHDWGRQMEGNQPGGV</sequence>
<keyword evidence="3" id="KW-1185">Reference proteome</keyword>
<comment type="caution">
    <text evidence="2">The sequence shown here is derived from an EMBL/GenBank/DDBJ whole genome shotgun (WGS) entry which is preliminary data.</text>
</comment>
<reference evidence="2" key="1">
    <citation type="submission" date="2023-02" db="EMBL/GenBank/DDBJ databases">
        <title>Genome of toxic invasive species Heracleum sosnowskyi carries increased number of genes despite the absence of recent whole-genome duplications.</title>
        <authorList>
            <person name="Schelkunov M."/>
            <person name="Shtratnikova V."/>
            <person name="Makarenko M."/>
            <person name="Klepikova A."/>
            <person name="Omelchenko D."/>
            <person name="Novikova G."/>
            <person name="Obukhova E."/>
            <person name="Bogdanov V."/>
            <person name="Penin A."/>
            <person name="Logacheva M."/>
        </authorList>
    </citation>
    <scope>NUCLEOTIDE SEQUENCE</scope>
    <source>
        <strain evidence="2">Hsosn_3</strain>
        <tissue evidence="2">Leaf</tissue>
    </source>
</reference>
<accession>A0AAD8IVR4</accession>
<dbReference type="Proteomes" id="UP001237642">
    <property type="component" value="Unassembled WGS sequence"/>
</dbReference>
<dbReference type="GO" id="GO:0043565">
    <property type="term" value="F:sequence-specific DNA binding"/>
    <property type="evidence" value="ECO:0007669"/>
    <property type="project" value="InterPro"/>
</dbReference>
<dbReference type="Pfam" id="PF14144">
    <property type="entry name" value="DOG1"/>
    <property type="match status" value="1"/>
</dbReference>
<dbReference type="AlphaFoldDB" id="A0AAD8IVR4"/>
<evidence type="ECO:0000313" key="3">
    <source>
        <dbReference type="Proteomes" id="UP001237642"/>
    </source>
</evidence>
<evidence type="ECO:0000313" key="2">
    <source>
        <dbReference type="EMBL" id="KAK1392084.1"/>
    </source>
</evidence>
<feature type="domain" description="DOG1" evidence="1">
    <location>
        <begin position="15"/>
        <end position="232"/>
    </location>
</feature>